<comment type="catalytic activity">
    <reaction evidence="1">
        <text>a monocarboxylic acid amide + H2O = a monocarboxylate + NH4(+)</text>
        <dbReference type="Rhea" id="RHEA:12020"/>
        <dbReference type="ChEBI" id="CHEBI:15377"/>
        <dbReference type="ChEBI" id="CHEBI:28938"/>
        <dbReference type="ChEBI" id="CHEBI:35757"/>
        <dbReference type="ChEBI" id="CHEBI:83628"/>
        <dbReference type="EC" id="3.5.1.4"/>
    </reaction>
</comment>
<feature type="non-terminal residue" evidence="8">
    <location>
        <position position="563"/>
    </location>
</feature>
<dbReference type="Proteomes" id="UP000007431">
    <property type="component" value="Unassembled WGS sequence"/>
</dbReference>
<sequence length="563" mass="60603">MWPFSNPNQHIIDAKLKQRAKAFALAPSFNEAAYEPYLNATACEIVANIEKGIWTASEVLEAYISRAAKVQEATNCLTEVLFERARERAAALDAEFAQTKRLKGPLHGVPISVKDQFDIEGVDTTIGFSQWAKHGPATRDADLVATMISAGAIPFVKTNVPQTMFAFESVNPLWGRTLNPHNPAFGAGGSSGGEAALIGGGGSPLGLGSDVGGSLRIPTAFCGIYSLKPGAGRVSAFGARGPVKGMEALRTTMGPMARSIEDLERFSRVAFGQTGRSADVAPLPYRDVTLSEKLKFGYYTSDNIIKASPACARAVLETVEALRKAGHECVEVVPYDAPRGFKIFVALTSADGYETLTSHISPDPKEDALFLVTLGPKAGSFLRAIAGWVVTNVIGDAFFASLLKLSRAKPVKEFWQFTAERDAYAHNFYEQVWDEYQLDGIIAPVLATPQLPHGGCKTLTPMACGTALYNLVDSPVGILPVGRVDPEKDALTDAWRSEGGHGSKMLESELYSKFYDPVAMQGMPIAVQVVGRRWEEEKVVEMMKVVDGAVGAKGFGMDAWKAL</sequence>
<dbReference type="FunFam" id="3.90.1300.10:FF:000003">
    <property type="entry name" value="Amidase signature enzyme"/>
    <property type="match status" value="1"/>
</dbReference>
<dbReference type="GO" id="GO:0017064">
    <property type="term" value="F:fatty acid amide hydrolase activity"/>
    <property type="evidence" value="ECO:0007669"/>
    <property type="project" value="TreeGrafter"/>
</dbReference>
<proteinExistence type="inferred from homology"/>
<dbReference type="InterPro" id="IPR036928">
    <property type="entry name" value="AS_sf"/>
</dbReference>
<dbReference type="OMA" id="LAWQEEL"/>
<dbReference type="GO" id="GO:0009062">
    <property type="term" value="P:fatty acid catabolic process"/>
    <property type="evidence" value="ECO:0007669"/>
    <property type="project" value="TreeGrafter"/>
</dbReference>
<feature type="active site" description="Charge relay system" evidence="5">
    <location>
        <position position="190"/>
    </location>
</feature>
<evidence type="ECO:0000256" key="6">
    <source>
        <dbReference type="PIRSR" id="PIRSR001221-2"/>
    </source>
</evidence>
<evidence type="ECO:0000259" key="7">
    <source>
        <dbReference type="Pfam" id="PF01425"/>
    </source>
</evidence>
<dbReference type="PROSITE" id="PS00571">
    <property type="entry name" value="AMIDASES"/>
    <property type="match status" value="1"/>
</dbReference>
<dbReference type="InParanoid" id="D8Q0H3"/>
<feature type="domain" description="Amidase" evidence="7">
    <location>
        <begin position="58"/>
        <end position="539"/>
    </location>
</feature>
<keyword evidence="4" id="KW-0378">Hydrolase</keyword>
<dbReference type="SUPFAM" id="SSF75304">
    <property type="entry name" value="Amidase signature (AS) enzymes"/>
    <property type="match status" value="1"/>
</dbReference>
<keyword evidence="9" id="KW-1185">Reference proteome</keyword>
<evidence type="ECO:0000313" key="9">
    <source>
        <dbReference type="Proteomes" id="UP000007431"/>
    </source>
</evidence>
<dbReference type="EMBL" id="GL377305">
    <property type="protein sequence ID" value="EFI98355.1"/>
    <property type="molecule type" value="Genomic_DNA"/>
</dbReference>
<dbReference type="AlphaFoldDB" id="D8Q0H3"/>
<reference evidence="8 9" key="1">
    <citation type="journal article" date="2010" name="Nat. Biotechnol.">
        <title>Genome sequence of the model mushroom Schizophyllum commune.</title>
        <authorList>
            <person name="Ohm R.A."/>
            <person name="de Jong J.F."/>
            <person name="Lugones L.G."/>
            <person name="Aerts A."/>
            <person name="Kothe E."/>
            <person name="Stajich J.E."/>
            <person name="de Vries R.P."/>
            <person name="Record E."/>
            <person name="Levasseur A."/>
            <person name="Baker S.E."/>
            <person name="Bartholomew K.A."/>
            <person name="Coutinho P.M."/>
            <person name="Erdmann S."/>
            <person name="Fowler T.J."/>
            <person name="Gathman A.C."/>
            <person name="Lombard V."/>
            <person name="Henrissat B."/>
            <person name="Knabe N."/>
            <person name="Kuees U."/>
            <person name="Lilly W.W."/>
            <person name="Lindquist E."/>
            <person name="Lucas S."/>
            <person name="Magnuson J.K."/>
            <person name="Piumi F."/>
            <person name="Raudaskoski M."/>
            <person name="Salamov A."/>
            <person name="Schmutz J."/>
            <person name="Schwarze F.W.M.R."/>
            <person name="vanKuyk P.A."/>
            <person name="Horton J.S."/>
            <person name="Grigoriev I.V."/>
            <person name="Woesten H.A.B."/>
        </authorList>
    </citation>
    <scope>NUCLEOTIDE SEQUENCE [LARGE SCALE GENOMIC DNA]</scope>
    <source>
        <strain evidence="9">H4-8 / FGSC 9210</strain>
    </source>
</reference>
<dbReference type="PANTHER" id="PTHR45847:SF6">
    <property type="entry name" value="FATTY ACID AMIDE HYDROLASE"/>
    <property type="match status" value="1"/>
</dbReference>
<dbReference type="GO" id="GO:0004040">
    <property type="term" value="F:amidase activity"/>
    <property type="evidence" value="ECO:0007669"/>
    <property type="project" value="UniProtKB-EC"/>
</dbReference>
<feature type="binding site" evidence="6">
    <location>
        <position position="190"/>
    </location>
    <ligand>
        <name>substrate</name>
    </ligand>
</feature>
<gene>
    <name evidence="8" type="ORF">SCHCODRAFT_107916</name>
</gene>
<dbReference type="KEGG" id="scm:SCHCO_02618367"/>
<dbReference type="PANTHER" id="PTHR45847">
    <property type="entry name" value="FATTY ACID AMIDE HYDROLASE"/>
    <property type="match status" value="1"/>
</dbReference>
<evidence type="ECO:0000256" key="5">
    <source>
        <dbReference type="PIRSR" id="PIRSR001221-1"/>
    </source>
</evidence>
<dbReference type="RefSeq" id="XP_003033258.1">
    <property type="nucleotide sequence ID" value="XM_003033212.1"/>
</dbReference>
<dbReference type="InterPro" id="IPR023631">
    <property type="entry name" value="Amidase_dom"/>
</dbReference>
<evidence type="ECO:0000256" key="1">
    <source>
        <dbReference type="ARBA" id="ARBA00001311"/>
    </source>
</evidence>
<comment type="similarity">
    <text evidence="2">Belongs to the amidase family.</text>
</comment>
<accession>D8Q0H3</accession>
<dbReference type="InterPro" id="IPR052096">
    <property type="entry name" value="Endocannabinoid_amidase"/>
</dbReference>
<dbReference type="Pfam" id="PF01425">
    <property type="entry name" value="Amidase"/>
    <property type="match status" value="1"/>
</dbReference>
<evidence type="ECO:0000256" key="3">
    <source>
        <dbReference type="ARBA" id="ARBA00012922"/>
    </source>
</evidence>
<feature type="active site" description="Charge relay system" evidence="5">
    <location>
        <position position="114"/>
    </location>
</feature>
<feature type="binding site" evidence="6">
    <location>
        <position position="164"/>
    </location>
    <ligand>
        <name>substrate</name>
    </ligand>
</feature>
<dbReference type="PIRSF" id="PIRSF001221">
    <property type="entry name" value="Amidase_fungi"/>
    <property type="match status" value="1"/>
</dbReference>
<feature type="binding site" evidence="6">
    <location>
        <begin position="211"/>
        <end position="214"/>
    </location>
    <ligand>
        <name>substrate</name>
    </ligand>
</feature>
<dbReference type="HOGENOM" id="CLU_009600_9_3_1"/>
<dbReference type="GeneID" id="9590580"/>
<evidence type="ECO:0000313" key="8">
    <source>
        <dbReference type="EMBL" id="EFI98355.1"/>
    </source>
</evidence>
<evidence type="ECO:0000256" key="4">
    <source>
        <dbReference type="ARBA" id="ARBA00022801"/>
    </source>
</evidence>
<dbReference type="EC" id="3.5.1.4" evidence="3"/>
<evidence type="ECO:0000256" key="2">
    <source>
        <dbReference type="ARBA" id="ARBA00009199"/>
    </source>
</evidence>
<dbReference type="eggNOG" id="KOG1212">
    <property type="taxonomic scope" value="Eukaryota"/>
</dbReference>
<feature type="active site" description="Acyl-ester intermediate" evidence="5">
    <location>
        <position position="214"/>
    </location>
</feature>
<dbReference type="Gene3D" id="3.90.1300.10">
    <property type="entry name" value="Amidase signature (AS) domain"/>
    <property type="match status" value="1"/>
</dbReference>
<protein>
    <recommendedName>
        <fullName evidence="3">amidase</fullName>
        <ecNumber evidence="3">3.5.1.4</ecNumber>
    </recommendedName>
</protein>
<name>D8Q0H3_SCHCM</name>
<dbReference type="OrthoDB" id="6428749at2759"/>
<dbReference type="STRING" id="578458.D8Q0H3"/>
<organism evidence="9">
    <name type="scientific">Schizophyllum commune (strain H4-8 / FGSC 9210)</name>
    <name type="common">Split gill fungus</name>
    <dbReference type="NCBI Taxonomy" id="578458"/>
    <lineage>
        <taxon>Eukaryota</taxon>
        <taxon>Fungi</taxon>
        <taxon>Dikarya</taxon>
        <taxon>Basidiomycota</taxon>
        <taxon>Agaricomycotina</taxon>
        <taxon>Agaricomycetes</taxon>
        <taxon>Agaricomycetidae</taxon>
        <taxon>Agaricales</taxon>
        <taxon>Schizophyllaceae</taxon>
        <taxon>Schizophyllum</taxon>
    </lineage>
</organism>
<dbReference type="VEuPathDB" id="FungiDB:SCHCODRAFT_02618367"/>
<dbReference type="InterPro" id="IPR020556">
    <property type="entry name" value="Amidase_CS"/>
</dbReference>